<dbReference type="EMBL" id="MHIE01000003">
    <property type="protein sequence ID" value="OGY46481.1"/>
    <property type="molecule type" value="Genomic_DNA"/>
</dbReference>
<comment type="caution">
    <text evidence="1">The sequence shown here is derived from an EMBL/GenBank/DDBJ whole genome shotgun (WGS) entry which is preliminary data.</text>
</comment>
<evidence type="ECO:0000313" key="2">
    <source>
        <dbReference type="Proteomes" id="UP000178240"/>
    </source>
</evidence>
<name>A0A1G1Y2L1_9BACT</name>
<dbReference type="AlphaFoldDB" id="A0A1G1Y2L1"/>
<sequence>MPIDKGFESFKDILENKVTKKAPAYPWQDLALAIIDELAVPGYKRNSVFLVCKQHPRAFVEKCLNDTKELCQTDEKWKYFFKLAAKSDAAK</sequence>
<dbReference type="Proteomes" id="UP000178240">
    <property type="component" value="Unassembled WGS sequence"/>
</dbReference>
<protein>
    <submittedName>
        <fullName evidence="1">Uncharacterized protein</fullName>
    </submittedName>
</protein>
<reference evidence="1 2" key="1">
    <citation type="journal article" date="2016" name="Nat. Commun.">
        <title>Thousands of microbial genomes shed light on interconnected biogeochemical processes in an aquifer system.</title>
        <authorList>
            <person name="Anantharaman K."/>
            <person name="Brown C.T."/>
            <person name="Hug L.A."/>
            <person name="Sharon I."/>
            <person name="Castelle C.J."/>
            <person name="Probst A.J."/>
            <person name="Thomas B.C."/>
            <person name="Singh A."/>
            <person name="Wilkins M.J."/>
            <person name="Karaoz U."/>
            <person name="Brodie E.L."/>
            <person name="Williams K.H."/>
            <person name="Hubbard S.S."/>
            <person name="Banfield J.F."/>
        </authorList>
    </citation>
    <scope>NUCLEOTIDE SEQUENCE [LARGE SCALE GENOMIC DNA]</scope>
</reference>
<gene>
    <name evidence="1" type="ORF">A2744_03475</name>
</gene>
<proteinExistence type="predicted"/>
<organism evidence="1 2">
    <name type="scientific">Candidatus Buchananbacteria bacterium RIFCSPHIGHO2_01_FULL_44_11</name>
    <dbReference type="NCBI Taxonomy" id="1797535"/>
    <lineage>
        <taxon>Bacteria</taxon>
        <taxon>Candidatus Buchananiibacteriota</taxon>
    </lineage>
</organism>
<evidence type="ECO:0000313" key="1">
    <source>
        <dbReference type="EMBL" id="OGY46481.1"/>
    </source>
</evidence>
<accession>A0A1G1Y2L1</accession>